<dbReference type="EMBL" id="VBTY01000058">
    <property type="protein sequence ID" value="MDG3494676.1"/>
    <property type="molecule type" value="Genomic_DNA"/>
</dbReference>
<protein>
    <submittedName>
        <fullName evidence="1">Uncharacterized protein</fullName>
    </submittedName>
</protein>
<comment type="caution">
    <text evidence="1">The sequence shown here is derived from an EMBL/GenBank/DDBJ whole genome shotgun (WGS) entry which is preliminary data.</text>
</comment>
<evidence type="ECO:0000313" key="2">
    <source>
        <dbReference type="Proteomes" id="UP001152872"/>
    </source>
</evidence>
<dbReference type="RefSeq" id="WP_009626761.1">
    <property type="nucleotide sequence ID" value="NZ_VBTY01000058.1"/>
</dbReference>
<keyword evidence="2" id="KW-1185">Reference proteome</keyword>
<dbReference type="AlphaFoldDB" id="A0A9X4M6I0"/>
<proteinExistence type="predicted"/>
<evidence type="ECO:0000313" key="1">
    <source>
        <dbReference type="EMBL" id="MDG3494676.1"/>
    </source>
</evidence>
<gene>
    <name evidence="1" type="ORF">FEV09_08890</name>
</gene>
<sequence length="43" mass="4886">MTELSLADLQRRAVTKKLKAAKTTIEVMQSRLKIPSRGWMLKG</sequence>
<organism evidence="1 2">
    <name type="scientific">Pseudanabaena catenata USMAC16</name>
    <dbReference type="NCBI Taxonomy" id="1855837"/>
    <lineage>
        <taxon>Bacteria</taxon>
        <taxon>Bacillati</taxon>
        <taxon>Cyanobacteriota</taxon>
        <taxon>Cyanophyceae</taxon>
        <taxon>Pseudanabaenales</taxon>
        <taxon>Pseudanabaenaceae</taxon>
        <taxon>Pseudanabaena</taxon>
    </lineage>
</organism>
<dbReference type="Proteomes" id="UP001152872">
    <property type="component" value="Unassembled WGS sequence"/>
</dbReference>
<name>A0A9X4M6I0_9CYAN</name>
<accession>A0A9X4M6I0</accession>
<reference evidence="1" key="1">
    <citation type="submission" date="2019-05" db="EMBL/GenBank/DDBJ databases">
        <title>Whole genome sequencing of Pseudanabaena catenata USMAC16.</title>
        <authorList>
            <person name="Khan Z."/>
            <person name="Omar W.M."/>
            <person name="Convey P."/>
            <person name="Merican F."/>
            <person name="Najimudin N."/>
        </authorList>
    </citation>
    <scope>NUCLEOTIDE SEQUENCE</scope>
    <source>
        <strain evidence="1">USMAC16</strain>
    </source>
</reference>